<dbReference type="AlphaFoldDB" id="A5GF78"/>
<dbReference type="SMART" id="SM00028">
    <property type="entry name" value="TPR"/>
    <property type="match status" value="4"/>
</dbReference>
<dbReference type="SUPFAM" id="SSF48452">
    <property type="entry name" value="TPR-like"/>
    <property type="match status" value="2"/>
</dbReference>
<dbReference type="EMBL" id="CP000698">
    <property type="protein sequence ID" value="ABQ26083.1"/>
    <property type="molecule type" value="Genomic_DNA"/>
</dbReference>
<sequence length="310" mass="34614">MIEKWKINSSFWLLMIVVLLPLAGCGGKSVTPLSATQQDAIKYNQRGIKSEARGDRESALDNFNESLRINDAIENTDGMVVALVNISRVNRYKEEIDAARRAVDRAVNLITPLSPLYSEVAYEKSKVSLQSKDLTDAREWTVKSLAAETGNKRGSRLNLLARILYLEGRFDEAGEKAKESLTLNRKAKLREEEANSLRLLGGIFTSTKRPGEALEAYKQALALDKALGKSRKIAGDLRGLALLYVSLNEPEQTMRLYRRAYAVSLNDGDVESAAGDLLKMSQLYEKMGDKVKSERLLSERDALLKKSEKR</sequence>
<dbReference type="Pfam" id="PF13424">
    <property type="entry name" value="TPR_12"/>
    <property type="match status" value="1"/>
</dbReference>
<dbReference type="PROSITE" id="PS50005">
    <property type="entry name" value="TPR"/>
    <property type="match status" value="1"/>
</dbReference>
<dbReference type="HOGENOM" id="CLU_896473_0_0_7"/>
<dbReference type="RefSeq" id="WP_011938786.1">
    <property type="nucleotide sequence ID" value="NC_009483.1"/>
</dbReference>
<dbReference type="InterPro" id="IPR011990">
    <property type="entry name" value="TPR-like_helical_dom_sf"/>
</dbReference>
<gene>
    <name evidence="2" type="ordered locus">Gura_1893</name>
</gene>
<protein>
    <submittedName>
        <fullName evidence="2">Tetratricopeptide TPR_2 repeat protein</fullName>
    </submittedName>
</protein>
<accession>A5GF78</accession>
<evidence type="ECO:0000313" key="2">
    <source>
        <dbReference type="EMBL" id="ABQ26083.1"/>
    </source>
</evidence>
<dbReference type="PANTHER" id="PTHR10098">
    <property type="entry name" value="RAPSYN-RELATED"/>
    <property type="match status" value="1"/>
</dbReference>
<evidence type="ECO:0000313" key="3">
    <source>
        <dbReference type="Proteomes" id="UP000006695"/>
    </source>
</evidence>
<proteinExistence type="predicted"/>
<reference evidence="2 3" key="1">
    <citation type="submission" date="2007-05" db="EMBL/GenBank/DDBJ databases">
        <title>Complete sequence of Geobacter uraniireducens Rf4.</title>
        <authorList>
            <consortium name="US DOE Joint Genome Institute"/>
            <person name="Copeland A."/>
            <person name="Lucas S."/>
            <person name="Lapidus A."/>
            <person name="Barry K."/>
            <person name="Detter J.C."/>
            <person name="Glavina del Rio T."/>
            <person name="Hammon N."/>
            <person name="Israni S."/>
            <person name="Dalin E."/>
            <person name="Tice H."/>
            <person name="Pitluck S."/>
            <person name="Chertkov O."/>
            <person name="Brettin T."/>
            <person name="Bruce D."/>
            <person name="Han C."/>
            <person name="Schmutz J."/>
            <person name="Larimer F."/>
            <person name="Land M."/>
            <person name="Hauser L."/>
            <person name="Kyrpides N."/>
            <person name="Mikhailova N."/>
            <person name="Shelobolina E."/>
            <person name="Aklujkar M."/>
            <person name="Lovley D."/>
            <person name="Richardson P."/>
        </authorList>
    </citation>
    <scope>NUCLEOTIDE SEQUENCE [LARGE SCALE GENOMIC DNA]</scope>
    <source>
        <strain evidence="2 3">Rf4</strain>
    </source>
</reference>
<name>A5GF78_GEOUR</name>
<keyword evidence="1" id="KW-0802">TPR repeat</keyword>
<dbReference type="InterPro" id="IPR019734">
    <property type="entry name" value="TPR_rpt"/>
</dbReference>
<feature type="repeat" description="TPR" evidence="1">
    <location>
        <begin position="194"/>
        <end position="227"/>
    </location>
</feature>
<organism evidence="2 3">
    <name type="scientific">Geotalea uraniireducens (strain Rf4)</name>
    <name type="common">Geobacter uraniireducens</name>
    <dbReference type="NCBI Taxonomy" id="351605"/>
    <lineage>
        <taxon>Bacteria</taxon>
        <taxon>Pseudomonadati</taxon>
        <taxon>Thermodesulfobacteriota</taxon>
        <taxon>Desulfuromonadia</taxon>
        <taxon>Geobacterales</taxon>
        <taxon>Geobacteraceae</taxon>
        <taxon>Geotalea</taxon>
    </lineage>
</organism>
<dbReference type="Proteomes" id="UP000006695">
    <property type="component" value="Chromosome"/>
</dbReference>
<dbReference type="PANTHER" id="PTHR10098:SF108">
    <property type="entry name" value="TETRATRICOPEPTIDE REPEAT PROTEIN 28"/>
    <property type="match status" value="1"/>
</dbReference>
<dbReference type="Gene3D" id="1.25.40.10">
    <property type="entry name" value="Tetratricopeptide repeat domain"/>
    <property type="match status" value="1"/>
</dbReference>
<keyword evidence="3" id="KW-1185">Reference proteome</keyword>
<dbReference type="KEGG" id="gur:Gura_1893"/>
<evidence type="ECO:0000256" key="1">
    <source>
        <dbReference type="PROSITE-ProRule" id="PRU00339"/>
    </source>
</evidence>
<dbReference type="STRING" id="351605.Gura_1893"/>